<dbReference type="InterPro" id="IPR018202">
    <property type="entry name" value="Ser_caboxypep_ser_AS"/>
</dbReference>
<reference evidence="8 9" key="1">
    <citation type="submission" date="2015-08" db="EMBL/GenBank/DDBJ databases">
        <title>Ancestral chromatin configuration constrains chromatin evolution on differentiating sex chromosomes in Drosophila.</title>
        <authorList>
            <person name="Zhou Q."/>
            <person name="Bachtrog D."/>
        </authorList>
    </citation>
    <scope>NUCLEOTIDE SEQUENCE [LARGE SCALE GENOMIC DNA]</scope>
    <source>
        <tissue evidence="8">Whole larvae</tissue>
    </source>
</reference>
<dbReference type="OrthoDB" id="443318at2759"/>
<dbReference type="PRINTS" id="PR00724">
    <property type="entry name" value="CRBOXYPTASEC"/>
</dbReference>
<dbReference type="OMA" id="KQDYVEC"/>
<dbReference type="EMBL" id="CP012524">
    <property type="protein sequence ID" value="ALC42146.1"/>
    <property type="molecule type" value="Genomic_DNA"/>
</dbReference>
<dbReference type="InterPro" id="IPR029058">
    <property type="entry name" value="AB_hydrolase_fold"/>
</dbReference>
<proteinExistence type="inferred from homology"/>
<evidence type="ECO:0000256" key="6">
    <source>
        <dbReference type="ARBA" id="ARBA00023180"/>
    </source>
</evidence>
<feature type="chain" id="PRO_5005732027" description="Carboxypeptidase" evidence="7">
    <location>
        <begin position="22"/>
        <end position="467"/>
    </location>
</feature>
<dbReference type="Proteomes" id="UP000494163">
    <property type="component" value="Chromosome 2R"/>
</dbReference>
<dbReference type="InterPro" id="IPR033124">
    <property type="entry name" value="Ser_caboxypep_his_AS"/>
</dbReference>
<keyword evidence="2 7" id="KW-0121">Carboxypeptidase</keyword>
<dbReference type="STRING" id="30019.A0A0M4EAL5"/>
<keyword evidence="9" id="KW-1185">Reference proteome</keyword>
<dbReference type="SUPFAM" id="SSF53474">
    <property type="entry name" value="alpha/beta-Hydrolases"/>
    <property type="match status" value="1"/>
</dbReference>
<dbReference type="PANTHER" id="PTHR11802">
    <property type="entry name" value="SERINE PROTEASE FAMILY S10 SERINE CARBOXYPEPTIDASE"/>
    <property type="match status" value="1"/>
</dbReference>
<dbReference type="GO" id="GO:0004185">
    <property type="term" value="F:serine-type carboxypeptidase activity"/>
    <property type="evidence" value="ECO:0007669"/>
    <property type="project" value="UniProtKB-UniRule"/>
</dbReference>
<comment type="similarity">
    <text evidence="1 7">Belongs to the peptidase S10 family.</text>
</comment>
<protein>
    <recommendedName>
        <fullName evidence="7">Carboxypeptidase</fullName>
        <ecNumber evidence="7">3.4.16.-</ecNumber>
    </recommendedName>
</protein>
<evidence type="ECO:0000256" key="7">
    <source>
        <dbReference type="RuleBase" id="RU361156"/>
    </source>
</evidence>
<evidence type="ECO:0000256" key="2">
    <source>
        <dbReference type="ARBA" id="ARBA00022645"/>
    </source>
</evidence>
<dbReference type="GO" id="GO:0006508">
    <property type="term" value="P:proteolysis"/>
    <property type="evidence" value="ECO:0007669"/>
    <property type="project" value="UniProtKB-KW"/>
</dbReference>
<dbReference type="InterPro" id="IPR001563">
    <property type="entry name" value="Peptidase_S10"/>
</dbReference>
<dbReference type="FunFam" id="3.40.50.1820:FF:000096">
    <property type="entry name" value="Carboxypeptidase vitellogenic-like"/>
    <property type="match status" value="1"/>
</dbReference>
<keyword evidence="4 7" id="KW-0732">Signal</keyword>
<keyword evidence="5 7" id="KW-0378">Hydrolase</keyword>
<evidence type="ECO:0000313" key="9">
    <source>
        <dbReference type="Proteomes" id="UP000494163"/>
    </source>
</evidence>
<gene>
    <name evidence="8" type="ORF">Dbus_chr2Rg1725</name>
</gene>
<sequence>MQTVIKITLLIAAAVANCCLGSANKEKYHDIDPGKPLFLTTLIRNATVSRQQIKNFARVNGSQFLGVESYAGYLTVEEKYNSSLYFWYFPAEQNADKAPVVLWLQGGPGSSSLIGLFIENGPLQINEQGKLEKRNYTWSTNHNIIYVDNPVGTGFSTTDHCHGYARNQVDVAVNLYEAITQLYELFEWKNSSGFWITGESYAGKYVPALAYYMHKMQTTTECKIRIPLKGVAIGNGLSDPLNQLKYGDYLYQLGFIDDNGLYKFHSAEESAEICIQSGNMECAFEIFDSLILGDLPAGSLYKNLTGFKSYYNYLKADDELAVLVNRMKVFLQANATRRAIHVGNMLFHDTDKVNKVKKHLRKDYMDTVAPLVEEILKYYTVCVYSGQLDVIVPYTLSLGYLKLLDFPGAERYRTAARKIWRMDGDIVGYFKEAGRLIEIMIRNAGHLAPYDQPKVLYEMITRLTHNY</sequence>
<dbReference type="EC" id="3.4.16.-" evidence="7"/>
<evidence type="ECO:0000313" key="8">
    <source>
        <dbReference type="EMBL" id="ALC42146.1"/>
    </source>
</evidence>
<evidence type="ECO:0000256" key="3">
    <source>
        <dbReference type="ARBA" id="ARBA00022670"/>
    </source>
</evidence>
<organism evidence="8 9">
    <name type="scientific">Drosophila busckii</name>
    <name type="common">Fruit fly</name>
    <dbReference type="NCBI Taxonomy" id="30019"/>
    <lineage>
        <taxon>Eukaryota</taxon>
        <taxon>Metazoa</taxon>
        <taxon>Ecdysozoa</taxon>
        <taxon>Arthropoda</taxon>
        <taxon>Hexapoda</taxon>
        <taxon>Insecta</taxon>
        <taxon>Pterygota</taxon>
        <taxon>Neoptera</taxon>
        <taxon>Endopterygota</taxon>
        <taxon>Diptera</taxon>
        <taxon>Brachycera</taxon>
        <taxon>Muscomorpha</taxon>
        <taxon>Ephydroidea</taxon>
        <taxon>Drosophilidae</taxon>
        <taxon>Drosophila</taxon>
    </lineage>
</organism>
<evidence type="ECO:0000256" key="5">
    <source>
        <dbReference type="ARBA" id="ARBA00022801"/>
    </source>
</evidence>
<evidence type="ECO:0000256" key="4">
    <source>
        <dbReference type="ARBA" id="ARBA00022729"/>
    </source>
</evidence>
<dbReference type="Pfam" id="PF00450">
    <property type="entry name" value="Peptidase_S10"/>
    <property type="match status" value="1"/>
</dbReference>
<dbReference type="SMR" id="A0A0M4EAL5"/>
<dbReference type="AlphaFoldDB" id="A0A0M4EAL5"/>
<dbReference type="PANTHER" id="PTHR11802:SF472">
    <property type="entry name" value="SERINE CARBOXYPEPTIDASE CPVL-RELATED"/>
    <property type="match status" value="1"/>
</dbReference>
<dbReference type="PROSITE" id="PS00131">
    <property type="entry name" value="CARBOXYPEPT_SER_SER"/>
    <property type="match status" value="1"/>
</dbReference>
<evidence type="ECO:0000256" key="1">
    <source>
        <dbReference type="ARBA" id="ARBA00009431"/>
    </source>
</evidence>
<dbReference type="Gene3D" id="3.40.50.1820">
    <property type="entry name" value="alpha/beta hydrolase"/>
    <property type="match status" value="1"/>
</dbReference>
<keyword evidence="6" id="KW-0325">Glycoprotein</keyword>
<feature type="signal peptide" evidence="7">
    <location>
        <begin position="1"/>
        <end position="21"/>
    </location>
</feature>
<accession>A0A0M4EAL5</accession>
<dbReference type="PROSITE" id="PS00560">
    <property type="entry name" value="CARBOXYPEPT_SER_HIS"/>
    <property type="match status" value="1"/>
</dbReference>
<name>A0A0M4EAL5_DROBS</name>
<keyword evidence="3 7" id="KW-0645">Protease</keyword>